<sequence length="12" mass="1584">MFFQSWLLQRID</sequence>
<evidence type="ECO:0000313" key="1">
    <source>
        <dbReference type="EMBL" id="EQB47282.1"/>
    </source>
</evidence>
<dbReference type="HOGENOM" id="CLU_3436808_0_0_1"/>
<protein>
    <submittedName>
        <fullName evidence="1">Uncharacterized protein</fullName>
    </submittedName>
</protein>
<dbReference type="EMBL" id="AMYD01003026">
    <property type="protein sequence ID" value="EQB47282.1"/>
    <property type="molecule type" value="Genomic_DNA"/>
</dbReference>
<evidence type="ECO:0000313" key="2">
    <source>
        <dbReference type="Proteomes" id="UP000015530"/>
    </source>
</evidence>
<comment type="caution">
    <text evidence="1">The sequence shown here is derived from an EMBL/GenBank/DDBJ whole genome shotgun (WGS) entry which is preliminary data.</text>
</comment>
<gene>
    <name evidence="1" type="ORF">CGLO_13592</name>
</gene>
<accession>T0JWC1</accession>
<organism evidence="1 2">
    <name type="scientific">Colletotrichum gloeosporioides (strain Cg-14)</name>
    <name type="common">Anthracnose fungus</name>
    <name type="synonym">Glomerella cingulata</name>
    <dbReference type="NCBI Taxonomy" id="1237896"/>
    <lineage>
        <taxon>Eukaryota</taxon>
        <taxon>Fungi</taxon>
        <taxon>Dikarya</taxon>
        <taxon>Ascomycota</taxon>
        <taxon>Pezizomycotina</taxon>
        <taxon>Sordariomycetes</taxon>
        <taxon>Hypocreomycetidae</taxon>
        <taxon>Glomerellales</taxon>
        <taxon>Glomerellaceae</taxon>
        <taxon>Colletotrichum</taxon>
        <taxon>Colletotrichum gloeosporioides species complex</taxon>
    </lineage>
</organism>
<dbReference type="Proteomes" id="UP000015530">
    <property type="component" value="Unassembled WGS sequence"/>
</dbReference>
<reference evidence="2" key="1">
    <citation type="journal article" date="2013" name="Mol. Plant Microbe Interact.">
        <title>Global aspects of pacC regulation of pathogenicity genes in Colletotrichum gloeosporioides as revealed by transcriptome analysis.</title>
        <authorList>
            <person name="Alkan N."/>
            <person name="Meng X."/>
            <person name="Friedlander G."/>
            <person name="Reuveni E."/>
            <person name="Sukno S."/>
            <person name="Sherman A."/>
            <person name="Thon M."/>
            <person name="Fluhr R."/>
            <person name="Prusky D."/>
        </authorList>
    </citation>
    <scope>NUCLEOTIDE SEQUENCE [LARGE SCALE GENOMIC DNA]</scope>
    <source>
        <strain evidence="2">Cg-14</strain>
    </source>
</reference>
<proteinExistence type="predicted"/>
<name>T0JWC1_COLGC</name>